<dbReference type="Proteomes" id="UP000235371">
    <property type="component" value="Unassembled WGS sequence"/>
</dbReference>
<protein>
    <submittedName>
        <fullName evidence="2">Uncharacterized protein</fullName>
    </submittedName>
</protein>
<dbReference type="GeneID" id="36590341"/>
<accession>A0A2J6TVN9</accession>
<feature type="region of interest" description="Disordered" evidence="1">
    <location>
        <begin position="65"/>
        <end position="121"/>
    </location>
</feature>
<organism evidence="2 3">
    <name type="scientific">Hyaloscypha bicolor E</name>
    <dbReference type="NCBI Taxonomy" id="1095630"/>
    <lineage>
        <taxon>Eukaryota</taxon>
        <taxon>Fungi</taxon>
        <taxon>Dikarya</taxon>
        <taxon>Ascomycota</taxon>
        <taxon>Pezizomycotina</taxon>
        <taxon>Leotiomycetes</taxon>
        <taxon>Helotiales</taxon>
        <taxon>Hyaloscyphaceae</taxon>
        <taxon>Hyaloscypha</taxon>
        <taxon>Hyaloscypha bicolor</taxon>
    </lineage>
</organism>
<dbReference type="AlphaFoldDB" id="A0A2J6TVN9"/>
<name>A0A2J6TVN9_9HELO</name>
<feature type="region of interest" description="Disordered" evidence="1">
    <location>
        <begin position="293"/>
        <end position="352"/>
    </location>
</feature>
<sequence length="352" mass="38755">MADKTIKNKAAPAKEATIMVKTTQASNDSQPPTQGVAPAALVPTATGAQPRMPTATKTTTKITLRVNAATPATKPATDYPAASASGDKVGRNRPKLYRIPRTLPRGNAGTHRPVGPRGSVVLVNDNKNIDHTKAVTNNPEPKKMIIRFKDVKGNVHQHQYPDHASQKWDDDAWVASLNKWRYQTISRKFKYDPSVVRGRRGKWTMAEKIFLKEQITKKIEDNGGRLVGEDWKAIAKAHNERFAGTVVKKGEQLIKGFIAVKDYTLTERSYVAIRTQFDKMADLKPEVEDMVAEYTDGESEEGSEPMEGVVKEEEHTHGGELDHHLEDPSDDEDGGQQPASNQTGAILVEGAC</sequence>
<gene>
    <name evidence="2" type="ORF">K444DRAFT_623307</name>
</gene>
<evidence type="ECO:0000313" key="2">
    <source>
        <dbReference type="EMBL" id="PMD67086.1"/>
    </source>
</evidence>
<feature type="compositionally biased region" description="Basic and acidic residues" evidence="1">
    <location>
        <begin position="309"/>
        <end position="327"/>
    </location>
</feature>
<dbReference type="OrthoDB" id="3556674at2759"/>
<evidence type="ECO:0000256" key="1">
    <source>
        <dbReference type="SAM" id="MobiDB-lite"/>
    </source>
</evidence>
<feature type="compositionally biased region" description="Acidic residues" evidence="1">
    <location>
        <begin position="293"/>
        <end position="304"/>
    </location>
</feature>
<evidence type="ECO:0000313" key="3">
    <source>
        <dbReference type="Proteomes" id="UP000235371"/>
    </source>
</evidence>
<dbReference type="EMBL" id="KZ613740">
    <property type="protein sequence ID" value="PMD67086.1"/>
    <property type="molecule type" value="Genomic_DNA"/>
</dbReference>
<dbReference type="InParanoid" id="A0A2J6TVN9"/>
<reference evidence="2 3" key="1">
    <citation type="submission" date="2016-04" db="EMBL/GenBank/DDBJ databases">
        <title>A degradative enzymes factory behind the ericoid mycorrhizal symbiosis.</title>
        <authorList>
            <consortium name="DOE Joint Genome Institute"/>
            <person name="Martino E."/>
            <person name="Morin E."/>
            <person name="Grelet G."/>
            <person name="Kuo A."/>
            <person name="Kohler A."/>
            <person name="Daghino S."/>
            <person name="Barry K."/>
            <person name="Choi C."/>
            <person name="Cichocki N."/>
            <person name="Clum A."/>
            <person name="Copeland A."/>
            <person name="Hainaut M."/>
            <person name="Haridas S."/>
            <person name="Labutti K."/>
            <person name="Lindquist E."/>
            <person name="Lipzen A."/>
            <person name="Khouja H.-R."/>
            <person name="Murat C."/>
            <person name="Ohm R."/>
            <person name="Olson A."/>
            <person name="Spatafora J."/>
            <person name="Veneault-Fourrey C."/>
            <person name="Henrissat B."/>
            <person name="Grigoriev I."/>
            <person name="Martin F."/>
            <person name="Perotto S."/>
        </authorList>
    </citation>
    <scope>NUCLEOTIDE SEQUENCE [LARGE SCALE GENOMIC DNA]</scope>
    <source>
        <strain evidence="2 3">E</strain>
    </source>
</reference>
<dbReference type="RefSeq" id="XP_024743990.1">
    <property type="nucleotide sequence ID" value="XM_024882264.1"/>
</dbReference>
<keyword evidence="3" id="KW-1185">Reference proteome</keyword>
<proteinExistence type="predicted"/>